<evidence type="ECO:0000313" key="1">
    <source>
        <dbReference type="EMBL" id="MBA2175500.1"/>
    </source>
</evidence>
<name>A0A838CU45_9BACI</name>
<dbReference type="AlphaFoldDB" id="A0A838CU45"/>
<protein>
    <submittedName>
        <fullName evidence="1">Uncharacterized protein</fullName>
    </submittedName>
</protein>
<comment type="caution">
    <text evidence="1">The sequence shown here is derived from an EMBL/GenBank/DDBJ whole genome shotgun (WGS) entry which is preliminary data.</text>
</comment>
<reference evidence="1 2" key="1">
    <citation type="journal article" date="2004" name="Extremophiles">
        <title>Halobacillus locisalis sp. nov., a halophilic bacterium isolated from a marine solar saltern of the Yellow Sea in Korea.</title>
        <authorList>
            <person name="Yoon J.H."/>
            <person name="Kang K.H."/>
            <person name="Oh T.K."/>
            <person name="Park Y.H."/>
        </authorList>
    </citation>
    <scope>NUCLEOTIDE SEQUENCE [LARGE SCALE GENOMIC DNA]</scope>
    <source>
        <strain evidence="1 2">KCTC 3788</strain>
    </source>
</reference>
<dbReference type="Proteomes" id="UP000571017">
    <property type="component" value="Unassembled WGS sequence"/>
</dbReference>
<evidence type="ECO:0000313" key="2">
    <source>
        <dbReference type="Proteomes" id="UP000571017"/>
    </source>
</evidence>
<keyword evidence="2" id="KW-1185">Reference proteome</keyword>
<dbReference type="RefSeq" id="WP_181472504.1">
    <property type="nucleotide sequence ID" value="NZ_JACEFG010000002.1"/>
</dbReference>
<organism evidence="1 2">
    <name type="scientific">Halobacillus locisalis</name>
    <dbReference type="NCBI Taxonomy" id="220753"/>
    <lineage>
        <taxon>Bacteria</taxon>
        <taxon>Bacillati</taxon>
        <taxon>Bacillota</taxon>
        <taxon>Bacilli</taxon>
        <taxon>Bacillales</taxon>
        <taxon>Bacillaceae</taxon>
        <taxon>Halobacillus</taxon>
    </lineage>
</organism>
<dbReference type="EMBL" id="JACEFG010000002">
    <property type="protein sequence ID" value="MBA2175500.1"/>
    <property type="molecule type" value="Genomic_DNA"/>
</dbReference>
<accession>A0A838CU45</accession>
<proteinExistence type="predicted"/>
<sequence>MAQLSKLFLDQQELSLLGRYSVRIDRTIVVEPFKPLTEDTCQRILNSQMLINRIGIQGAESMDSVEYEGPYSCKRVFGVLVFSRVS</sequence>
<gene>
    <name evidence="1" type="ORF">H0266_11405</name>
</gene>